<sequence length="204" mass="21927">MATLVFYLEDGTTLNHTLDEGSTSIGRHPDSVVVLEFPSVSGHHASIELTEAGCFIADLKSSNGTRVNGVEIEEAELKDGDRIAFGDVQAVYHVGEGPPPITVPEFVPSPEVLPHDVPPPVLKTNYRQPPPKRNPAVRRAASYDSGGGGCGTMILVIGLFLVAFLAGLYMRHHQETNGGNFFEDLADKLGTKLPKIKIEKKAGE</sequence>
<feature type="transmembrane region" description="Helical" evidence="2">
    <location>
        <begin position="151"/>
        <end position="170"/>
    </location>
</feature>
<evidence type="ECO:0000256" key="2">
    <source>
        <dbReference type="SAM" id="Phobius"/>
    </source>
</evidence>
<gene>
    <name evidence="4" type="ORF">SAMN02745166_02502</name>
</gene>
<feature type="region of interest" description="Disordered" evidence="1">
    <location>
        <begin position="117"/>
        <end position="142"/>
    </location>
</feature>
<dbReference type="SMART" id="SM00240">
    <property type="entry name" value="FHA"/>
    <property type="match status" value="1"/>
</dbReference>
<reference evidence="5" key="1">
    <citation type="submission" date="2017-02" db="EMBL/GenBank/DDBJ databases">
        <authorList>
            <person name="Varghese N."/>
            <person name="Submissions S."/>
        </authorList>
    </citation>
    <scope>NUCLEOTIDE SEQUENCE [LARGE SCALE GENOMIC DNA]</scope>
    <source>
        <strain evidence="5">ATCC 700200</strain>
    </source>
</reference>
<dbReference type="AlphaFoldDB" id="A0A1T4Y6Q9"/>
<dbReference type="InterPro" id="IPR008984">
    <property type="entry name" value="SMAD_FHA_dom_sf"/>
</dbReference>
<dbReference type="EMBL" id="FUYE01000007">
    <property type="protein sequence ID" value="SKA96945.1"/>
    <property type="molecule type" value="Genomic_DNA"/>
</dbReference>
<dbReference type="STRING" id="48467.SAMN02745166_02502"/>
<evidence type="ECO:0000259" key="3">
    <source>
        <dbReference type="PROSITE" id="PS50006"/>
    </source>
</evidence>
<feature type="domain" description="FHA" evidence="3">
    <location>
        <begin position="23"/>
        <end position="72"/>
    </location>
</feature>
<dbReference type="CDD" id="cd00060">
    <property type="entry name" value="FHA"/>
    <property type="match status" value="1"/>
</dbReference>
<dbReference type="PANTHER" id="PTHR23308">
    <property type="entry name" value="NUCLEAR INHIBITOR OF PROTEIN PHOSPHATASE-1"/>
    <property type="match status" value="1"/>
</dbReference>
<keyword evidence="2" id="KW-1133">Transmembrane helix</keyword>
<accession>A0A1T4Y6Q9</accession>
<keyword evidence="2" id="KW-0472">Membrane</keyword>
<dbReference type="PROSITE" id="PS50006">
    <property type="entry name" value="FHA_DOMAIN"/>
    <property type="match status" value="1"/>
</dbReference>
<keyword evidence="5" id="KW-1185">Reference proteome</keyword>
<dbReference type="RefSeq" id="WP_176159394.1">
    <property type="nucleotide sequence ID" value="NZ_FUYE01000007.1"/>
</dbReference>
<protein>
    <submittedName>
        <fullName evidence="4">FHA domain-containing protein</fullName>
    </submittedName>
</protein>
<proteinExistence type="predicted"/>
<evidence type="ECO:0000256" key="1">
    <source>
        <dbReference type="SAM" id="MobiDB-lite"/>
    </source>
</evidence>
<dbReference type="Pfam" id="PF00498">
    <property type="entry name" value="FHA"/>
    <property type="match status" value="1"/>
</dbReference>
<dbReference type="InterPro" id="IPR050923">
    <property type="entry name" value="Cell_Proc_Reg/RNA_Proc"/>
</dbReference>
<dbReference type="Proteomes" id="UP000190774">
    <property type="component" value="Unassembled WGS sequence"/>
</dbReference>
<keyword evidence="2" id="KW-0812">Transmembrane</keyword>
<name>A0A1T4Y6Q9_9BACT</name>
<organism evidence="4 5">
    <name type="scientific">Prosthecobacter debontii</name>
    <dbReference type="NCBI Taxonomy" id="48467"/>
    <lineage>
        <taxon>Bacteria</taxon>
        <taxon>Pseudomonadati</taxon>
        <taxon>Verrucomicrobiota</taxon>
        <taxon>Verrucomicrobiia</taxon>
        <taxon>Verrucomicrobiales</taxon>
        <taxon>Verrucomicrobiaceae</taxon>
        <taxon>Prosthecobacter</taxon>
    </lineage>
</organism>
<evidence type="ECO:0000313" key="5">
    <source>
        <dbReference type="Proteomes" id="UP000190774"/>
    </source>
</evidence>
<dbReference type="InterPro" id="IPR000253">
    <property type="entry name" value="FHA_dom"/>
</dbReference>
<evidence type="ECO:0000313" key="4">
    <source>
        <dbReference type="EMBL" id="SKA96945.1"/>
    </source>
</evidence>
<dbReference type="SUPFAM" id="SSF49879">
    <property type="entry name" value="SMAD/FHA domain"/>
    <property type="match status" value="1"/>
</dbReference>
<dbReference type="Gene3D" id="2.60.200.20">
    <property type="match status" value="1"/>
</dbReference>